<feature type="compositionally biased region" description="Low complexity" evidence="1">
    <location>
        <begin position="21"/>
        <end position="35"/>
    </location>
</feature>
<gene>
    <name evidence="2" type="ORF">RD2015_3762</name>
</gene>
<evidence type="ECO:0000313" key="2">
    <source>
        <dbReference type="EMBL" id="ALV08214.1"/>
    </source>
</evidence>
<evidence type="ECO:0000256" key="1">
    <source>
        <dbReference type="SAM" id="MobiDB-lite"/>
    </source>
</evidence>
<evidence type="ECO:0000313" key="3">
    <source>
        <dbReference type="Proteomes" id="UP000060699"/>
    </source>
</evidence>
<proteinExistence type="predicted"/>
<keyword evidence="3" id="KW-1185">Reference proteome</keyword>
<reference evidence="2 3" key="1">
    <citation type="submission" date="2015-12" db="EMBL/GenBank/DDBJ databases">
        <title>Complete genome of Roseateles depolymerans KCTC 42856.</title>
        <authorList>
            <person name="Kim K.M."/>
        </authorList>
    </citation>
    <scope>NUCLEOTIDE SEQUENCE [LARGE SCALE GENOMIC DNA]</scope>
    <source>
        <strain evidence="2 3">KCTC 42856</strain>
    </source>
</reference>
<feature type="compositionally biased region" description="Pro residues" evidence="1">
    <location>
        <begin position="10"/>
        <end position="20"/>
    </location>
</feature>
<dbReference type="RefSeq" id="WP_157592979.1">
    <property type="nucleotide sequence ID" value="NZ_QUMT01000001.1"/>
</dbReference>
<feature type="compositionally biased region" description="Low complexity" evidence="1">
    <location>
        <begin position="45"/>
        <end position="57"/>
    </location>
</feature>
<dbReference type="AlphaFoldDB" id="A0A0U3D3N2"/>
<dbReference type="EMBL" id="CP013729">
    <property type="protein sequence ID" value="ALV08214.1"/>
    <property type="molecule type" value="Genomic_DNA"/>
</dbReference>
<dbReference type="KEGG" id="rdp:RD2015_3762"/>
<dbReference type="OrthoDB" id="4254756at2"/>
<dbReference type="Proteomes" id="UP000060699">
    <property type="component" value="Chromosome"/>
</dbReference>
<organism evidence="2 3">
    <name type="scientific">Roseateles depolymerans</name>
    <dbReference type="NCBI Taxonomy" id="76731"/>
    <lineage>
        <taxon>Bacteria</taxon>
        <taxon>Pseudomonadati</taxon>
        <taxon>Pseudomonadota</taxon>
        <taxon>Betaproteobacteria</taxon>
        <taxon>Burkholderiales</taxon>
        <taxon>Sphaerotilaceae</taxon>
        <taxon>Roseateles</taxon>
    </lineage>
</organism>
<sequence>MWPSASPRLAFPPSPLPLSPLSPQTQISPQLQPSPQTQPSPLSPLAPLNPASPASPVAASPLITETLALATLLREGGWNTALERVAPQLLARLPPSHPLRLGKVAIRLDHGQVLEFGGEEAGKPARQIRWAAEFAEAEVSPAPESDDFHYLVGPHAYLAALLGKPFEDTAAAQRARHLLADLIERHTEVAALSLAIFKRWPDRDPEVMLRFCLHGDQWRPAGRQLLNASPGLRDMTAVEIAHWQAPAALLQLTQEWMEQEGLCIADARWHLSPMGVSSHGLKALKQARLGVLVMNSAQQTSAWEALAQAFPELRYELGSLYALAAFLRQRPDMVSRKVPTDRHLAGLAYREALKAASVLEAPELSRDRAGT</sequence>
<protein>
    <submittedName>
        <fullName evidence="2">Uncharacterized protein</fullName>
    </submittedName>
</protein>
<accession>A0A0U3D3N2</accession>
<name>A0A0U3D3N2_9BURK</name>
<feature type="region of interest" description="Disordered" evidence="1">
    <location>
        <begin position="1"/>
        <end position="57"/>
    </location>
</feature>